<dbReference type="AlphaFoldDB" id="A0A9P9WKU4"/>
<dbReference type="Proteomes" id="UP000829685">
    <property type="component" value="Unassembled WGS sequence"/>
</dbReference>
<name>A0A9P9WKU4_9PEZI</name>
<accession>A0A9P9WKU4</accession>
<evidence type="ECO:0000313" key="1">
    <source>
        <dbReference type="EMBL" id="KAI1868768.1"/>
    </source>
</evidence>
<protein>
    <submittedName>
        <fullName evidence="1">Uncharacterized protein</fullName>
    </submittedName>
</protein>
<dbReference type="EMBL" id="JAFIMR010000016">
    <property type="protein sequence ID" value="KAI1868768.1"/>
    <property type="molecule type" value="Genomic_DNA"/>
</dbReference>
<comment type="caution">
    <text evidence="1">The sequence shown here is derived from an EMBL/GenBank/DDBJ whole genome shotgun (WGS) entry which is preliminary data.</text>
</comment>
<proteinExistence type="predicted"/>
<gene>
    <name evidence="1" type="ORF">JX265_006747</name>
</gene>
<keyword evidence="2" id="KW-1185">Reference proteome</keyword>
<evidence type="ECO:0000313" key="2">
    <source>
        <dbReference type="Proteomes" id="UP000829685"/>
    </source>
</evidence>
<reference evidence="1" key="1">
    <citation type="submission" date="2021-03" db="EMBL/GenBank/DDBJ databases">
        <title>Revisited historic fungal species revealed as producer of novel bioactive compounds through whole genome sequencing and comparative genomics.</title>
        <authorList>
            <person name="Vignolle G.A."/>
            <person name="Hochenegger N."/>
            <person name="Mach R.L."/>
            <person name="Mach-Aigner A.R."/>
            <person name="Javad Rahimi M."/>
            <person name="Salim K.A."/>
            <person name="Chan C.M."/>
            <person name="Lim L.B.L."/>
            <person name="Cai F."/>
            <person name="Druzhinina I.S."/>
            <person name="U'Ren J.M."/>
            <person name="Derntl C."/>
        </authorList>
    </citation>
    <scope>NUCLEOTIDE SEQUENCE</scope>
    <source>
        <strain evidence="1">TUCIM 5799</strain>
    </source>
</reference>
<organism evidence="1 2">
    <name type="scientific">Neoarthrinium moseri</name>
    <dbReference type="NCBI Taxonomy" id="1658444"/>
    <lineage>
        <taxon>Eukaryota</taxon>
        <taxon>Fungi</taxon>
        <taxon>Dikarya</taxon>
        <taxon>Ascomycota</taxon>
        <taxon>Pezizomycotina</taxon>
        <taxon>Sordariomycetes</taxon>
        <taxon>Xylariomycetidae</taxon>
        <taxon>Amphisphaeriales</taxon>
        <taxon>Apiosporaceae</taxon>
        <taxon>Neoarthrinium</taxon>
    </lineage>
</organism>
<sequence>MNTQLLNASRRAVLRTRPTVSSTVSRRWASGHAPTDYGRIMRRAGGTAAVYVPASALILGWPWAAREIVEFFQ</sequence>